<reference evidence="1" key="1">
    <citation type="submission" date="2021-02" db="EMBL/GenBank/DDBJ databases">
        <authorList>
            <person name="Dougan E. K."/>
            <person name="Rhodes N."/>
            <person name="Thang M."/>
            <person name="Chan C."/>
        </authorList>
    </citation>
    <scope>NUCLEOTIDE SEQUENCE</scope>
</reference>
<evidence type="ECO:0000313" key="2">
    <source>
        <dbReference type="Proteomes" id="UP000604046"/>
    </source>
</evidence>
<dbReference type="GO" id="GO:0016491">
    <property type="term" value="F:oxidoreductase activity"/>
    <property type="evidence" value="ECO:0007669"/>
    <property type="project" value="InterPro"/>
</dbReference>
<dbReference type="AlphaFoldDB" id="A0A812T774"/>
<organism evidence="1 2">
    <name type="scientific">Symbiodinium natans</name>
    <dbReference type="NCBI Taxonomy" id="878477"/>
    <lineage>
        <taxon>Eukaryota</taxon>
        <taxon>Sar</taxon>
        <taxon>Alveolata</taxon>
        <taxon>Dinophyceae</taxon>
        <taxon>Suessiales</taxon>
        <taxon>Symbiodiniaceae</taxon>
        <taxon>Symbiodinium</taxon>
    </lineage>
</organism>
<dbReference type="InterPro" id="IPR036073">
    <property type="entry name" value="Desulfoferrodoxin_Fe-bd_dom_sf"/>
</dbReference>
<dbReference type="GO" id="GO:0005506">
    <property type="term" value="F:iron ion binding"/>
    <property type="evidence" value="ECO:0007669"/>
    <property type="project" value="InterPro"/>
</dbReference>
<comment type="caution">
    <text evidence="1">The sequence shown here is derived from an EMBL/GenBank/DDBJ whole genome shotgun (WGS) entry which is preliminary data.</text>
</comment>
<name>A0A812T774_9DINO</name>
<dbReference type="EMBL" id="CAJNDS010002529">
    <property type="protein sequence ID" value="CAE7513674.1"/>
    <property type="molecule type" value="Genomic_DNA"/>
</dbReference>
<protein>
    <submittedName>
        <fullName evidence="1">Uncharacterized protein</fullName>
    </submittedName>
</protein>
<dbReference type="OrthoDB" id="425380at2759"/>
<accession>A0A812T774</accession>
<evidence type="ECO:0000313" key="1">
    <source>
        <dbReference type="EMBL" id="CAE7513674.1"/>
    </source>
</evidence>
<dbReference type="InterPro" id="IPR051233">
    <property type="entry name" value="Desulfoferrodoxin_SOR"/>
</dbReference>
<dbReference type="InterPro" id="IPR045266">
    <property type="entry name" value="DOH_DOMON"/>
</dbReference>
<dbReference type="SUPFAM" id="SSF49367">
    <property type="entry name" value="Superoxide reductase-like"/>
    <property type="match status" value="2"/>
</dbReference>
<sequence>MVDDPDLVHFIQLIWVEDQSGSFNLSGNLVSMRHLSPAEAAPATMYFEIPVGTTSLRAFELCNLHGLYRSPAVAVTTGQTTSLAPAACSVQQCVEGTSVSNCQAFASELLRRQEGQPKTDPSGKHTPFLVLNGTTATIVVGIGGTPGNEGGLIHPMTPSDDKDFAHWISHIYAVDDLGNLVAMCELLPTDPVPASCTFEVPEDIPFLRPYEFCNVHGLYIGDLVQVSSANASAERNCVKRECTASQPSLGPEPIRSEAVDALIQQQQDTANRISSINMCLQHKAIYYIAKSAVGADLQEDIDRLTQEGDAESDVARRVETFPGLFAKLNALGGRWVARDVVEEHTLQDANGPAPNIRLDLVNEAETRFAQTTLWRGNETYAEGVNQPVIAVSEDLLIIDAAFGMDWGYSTYRSLGPHYTIFYSLDFVQQFVNVSLCAKTLGWLGMGWLRPDRDAGSPLMQNTDMVVAYVKDGQGAVEDRFARWFEEPLKDELLAGQRSDDVGNPLNGANDLELIPGVLGRSGQEWCPDDACNPGFTLVQFRRRFLTEDVSDIVLPVKASKIGIIFSFAKTDPFESYLEQHLPTSTGYIDIPWNLVCDPGFFFDITVTDCKPCEKGFFRPANTSVFTCLRAPPGTFQSPVPRRNETGQASAKPCKKGFTTFTAGATEEFACVCPGPSLTVPRGRYHVDVCDGAPRQDARGVLKTCAQLGNCLECPEGMICEGARDIAALDDSAVNARIAAFCASYAYADTEARAPCAWVVAKFSDSQ</sequence>
<dbReference type="PANTHER" id="PTHR36541">
    <property type="entry name" value="SUPEROXIDE REDUCTASE-RELATED"/>
    <property type="match status" value="1"/>
</dbReference>
<dbReference type="CDD" id="cd09631">
    <property type="entry name" value="DOMON_DOH"/>
    <property type="match status" value="1"/>
</dbReference>
<gene>
    <name evidence="1" type="ORF">SNAT2548_LOCUS28753</name>
</gene>
<dbReference type="SMART" id="SM01411">
    <property type="entry name" value="Ephrin_rec_like"/>
    <property type="match status" value="1"/>
</dbReference>
<dbReference type="Proteomes" id="UP000604046">
    <property type="component" value="Unassembled WGS sequence"/>
</dbReference>
<keyword evidence="2" id="KW-1185">Reference proteome</keyword>
<dbReference type="Gene3D" id="2.60.40.730">
    <property type="entry name" value="SOR catalytic domain"/>
    <property type="match status" value="2"/>
</dbReference>
<proteinExistence type="predicted"/>
<dbReference type="PANTHER" id="PTHR36541:SF1">
    <property type="entry name" value="SUPEROXIDE REDUCTASE-RELATED"/>
    <property type="match status" value="1"/>
</dbReference>